<evidence type="ECO:0000313" key="1">
    <source>
        <dbReference type="EMBL" id="CAH1425452.1"/>
    </source>
</evidence>
<dbReference type="AlphaFoldDB" id="A0AAU9MG28"/>
<evidence type="ECO:0000313" key="2">
    <source>
        <dbReference type="Proteomes" id="UP001157418"/>
    </source>
</evidence>
<comment type="caution">
    <text evidence="1">The sequence shown here is derived from an EMBL/GenBank/DDBJ whole genome shotgun (WGS) entry which is preliminary data.</text>
</comment>
<dbReference type="Proteomes" id="UP001157418">
    <property type="component" value="Unassembled WGS sequence"/>
</dbReference>
<sequence>MNQATEEDEMSASHNQSPLQLPLNLPCFDLLVGRRDDYNEICVLSYKATIIGSWKAAKIILEVKLAFYQYSYTARWGKLMGFPICCTLKSITT</sequence>
<dbReference type="EMBL" id="CAKMRJ010002223">
    <property type="protein sequence ID" value="CAH1425452.1"/>
    <property type="molecule type" value="Genomic_DNA"/>
</dbReference>
<gene>
    <name evidence="1" type="ORF">LVIROSA_LOCUS12592</name>
</gene>
<organism evidence="1 2">
    <name type="scientific">Lactuca virosa</name>
    <dbReference type="NCBI Taxonomy" id="75947"/>
    <lineage>
        <taxon>Eukaryota</taxon>
        <taxon>Viridiplantae</taxon>
        <taxon>Streptophyta</taxon>
        <taxon>Embryophyta</taxon>
        <taxon>Tracheophyta</taxon>
        <taxon>Spermatophyta</taxon>
        <taxon>Magnoliopsida</taxon>
        <taxon>eudicotyledons</taxon>
        <taxon>Gunneridae</taxon>
        <taxon>Pentapetalae</taxon>
        <taxon>asterids</taxon>
        <taxon>campanulids</taxon>
        <taxon>Asterales</taxon>
        <taxon>Asteraceae</taxon>
        <taxon>Cichorioideae</taxon>
        <taxon>Cichorieae</taxon>
        <taxon>Lactucinae</taxon>
        <taxon>Lactuca</taxon>
    </lineage>
</organism>
<name>A0AAU9MG28_9ASTR</name>
<protein>
    <submittedName>
        <fullName evidence="1">Uncharacterized protein</fullName>
    </submittedName>
</protein>
<accession>A0AAU9MG28</accession>
<reference evidence="1 2" key="1">
    <citation type="submission" date="2022-01" db="EMBL/GenBank/DDBJ databases">
        <authorList>
            <person name="Xiong W."/>
            <person name="Schranz E."/>
        </authorList>
    </citation>
    <scope>NUCLEOTIDE SEQUENCE [LARGE SCALE GENOMIC DNA]</scope>
</reference>
<proteinExistence type="predicted"/>
<keyword evidence="2" id="KW-1185">Reference proteome</keyword>